<dbReference type="PROSITE" id="PS50883">
    <property type="entry name" value="EAL"/>
    <property type="match status" value="1"/>
</dbReference>
<dbReference type="SUPFAM" id="SSF141868">
    <property type="entry name" value="EAL domain-like"/>
    <property type="match status" value="1"/>
</dbReference>
<dbReference type="PANTHER" id="PTHR33121">
    <property type="entry name" value="CYCLIC DI-GMP PHOSPHODIESTERASE PDEF"/>
    <property type="match status" value="1"/>
</dbReference>
<dbReference type="InterPro" id="IPR029016">
    <property type="entry name" value="GAF-like_dom_sf"/>
</dbReference>
<sequence>MLMRLQNTVLEMIAKGQSLSETVDYLCRTVEQMIPDIVCSVLRLDEEDRLLHLAGPSIPPHYSGAINGLKIGDGVGSCGTAAFRAEPVLVQDIETHPYWAPFKSLALPLGYLACWSTPILSQDKVLGTFAFYFRSKRGPSEIEQAIVDACVHLCAIGLERELRNEERRKLAYTDVLTGLPNRARFNEVIAEKAEHTDPWGLLLIDLDNLKMVNDTFGHKAGDDLIRSVAHRIQAMSDQETVFRLGGDEFALIITGKDCIDLGFYAGHVLDSFKTPCFCAGQTIIPAGTIGGAVARNGDIAEDVRQNADFALYEAKERCRGHYLEYGPSSGSAIARRYRSIQQVSDALRDDQINAYYQPLIRLSDQKVIGFEALCRMRLRNGDMVSAGHFQDATSDVQVARDLTARMLDAVTRDARNWMDRGLDFGRLSINVSAADFIDGRLPDRITTILDRASIPFHKVGVEITETVYLTQRDQNVIDQVRKLRQAGISVALDDFGTGYASLTHLLTVPVDIIKIDKCFTERLLSDRNASVIVESLLSMCTRLGYEVTAEGIETEEQHAILRRLGCQIGQGYLFSKAMASHEVANLLVGEGSYVPGPVSYRGTNACSAERLA</sequence>
<dbReference type="Proteomes" id="UP001235269">
    <property type="component" value="Unassembled WGS sequence"/>
</dbReference>
<dbReference type="Gene3D" id="3.30.450.40">
    <property type="match status" value="1"/>
</dbReference>
<dbReference type="EMBL" id="JAUSWH010000008">
    <property type="protein sequence ID" value="MDQ0456485.1"/>
    <property type="molecule type" value="Genomic_DNA"/>
</dbReference>
<dbReference type="Pfam" id="PF13185">
    <property type="entry name" value="GAF_2"/>
    <property type="match status" value="1"/>
</dbReference>
<organism evidence="3 4">
    <name type="scientific">Rhizobium paknamense</name>
    <dbReference type="NCBI Taxonomy" id="1206817"/>
    <lineage>
        <taxon>Bacteria</taxon>
        <taxon>Pseudomonadati</taxon>
        <taxon>Pseudomonadota</taxon>
        <taxon>Alphaproteobacteria</taxon>
        <taxon>Hyphomicrobiales</taxon>
        <taxon>Rhizobiaceae</taxon>
        <taxon>Rhizobium/Agrobacterium group</taxon>
        <taxon>Rhizobium</taxon>
    </lineage>
</organism>
<dbReference type="InterPro" id="IPR035919">
    <property type="entry name" value="EAL_sf"/>
</dbReference>
<evidence type="ECO:0000259" key="1">
    <source>
        <dbReference type="PROSITE" id="PS50883"/>
    </source>
</evidence>
<dbReference type="Gene3D" id="3.20.20.450">
    <property type="entry name" value="EAL domain"/>
    <property type="match status" value="1"/>
</dbReference>
<dbReference type="SMART" id="SM00052">
    <property type="entry name" value="EAL"/>
    <property type="match status" value="1"/>
</dbReference>
<proteinExistence type="predicted"/>
<dbReference type="InterPro" id="IPR029787">
    <property type="entry name" value="Nucleotide_cyclase"/>
</dbReference>
<feature type="domain" description="GGDEF" evidence="2">
    <location>
        <begin position="197"/>
        <end position="327"/>
    </location>
</feature>
<dbReference type="CDD" id="cd01948">
    <property type="entry name" value="EAL"/>
    <property type="match status" value="1"/>
</dbReference>
<comment type="caution">
    <text evidence="3">The sequence shown here is derived from an EMBL/GenBank/DDBJ whole genome shotgun (WGS) entry which is preliminary data.</text>
</comment>
<protein>
    <submittedName>
        <fullName evidence="3">Diguanylate cyclase (GGDEF)-like protein</fullName>
    </submittedName>
</protein>
<dbReference type="RefSeq" id="WP_307158671.1">
    <property type="nucleotide sequence ID" value="NZ_JAUSWH010000008.1"/>
</dbReference>
<keyword evidence="4" id="KW-1185">Reference proteome</keyword>
<dbReference type="SMART" id="SM00267">
    <property type="entry name" value="GGDEF"/>
    <property type="match status" value="1"/>
</dbReference>
<dbReference type="SUPFAM" id="SSF55073">
    <property type="entry name" value="Nucleotide cyclase"/>
    <property type="match status" value="1"/>
</dbReference>
<dbReference type="PROSITE" id="PS50887">
    <property type="entry name" value="GGDEF"/>
    <property type="match status" value="1"/>
</dbReference>
<dbReference type="InterPro" id="IPR000160">
    <property type="entry name" value="GGDEF_dom"/>
</dbReference>
<dbReference type="SMART" id="SM00065">
    <property type="entry name" value="GAF"/>
    <property type="match status" value="1"/>
</dbReference>
<reference evidence="3 4" key="1">
    <citation type="submission" date="2023-07" db="EMBL/GenBank/DDBJ databases">
        <title>Genomic Encyclopedia of Type Strains, Phase IV (KMG-IV): sequencing the most valuable type-strain genomes for metagenomic binning, comparative biology and taxonomic classification.</title>
        <authorList>
            <person name="Goeker M."/>
        </authorList>
    </citation>
    <scope>NUCLEOTIDE SEQUENCE [LARGE SCALE GENOMIC DNA]</scope>
    <source>
        <strain evidence="3 4">DSM 100301</strain>
    </source>
</reference>
<evidence type="ECO:0000313" key="3">
    <source>
        <dbReference type="EMBL" id="MDQ0456485.1"/>
    </source>
</evidence>
<evidence type="ECO:0000313" key="4">
    <source>
        <dbReference type="Proteomes" id="UP001235269"/>
    </source>
</evidence>
<dbReference type="InterPro" id="IPR001633">
    <property type="entry name" value="EAL_dom"/>
</dbReference>
<dbReference type="SUPFAM" id="SSF55781">
    <property type="entry name" value="GAF domain-like"/>
    <property type="match status" value="1"/>
</dbReference>
<dbReference type="InterPro" id="IPR043128">
    <property type="entry name" value="Rev_trsase/Diguanyl_cyclase"/>
</dbReference>
<dbReference type="InterPro" id="IPR003018">
    <property type="entry name" value="GAF"/>
</dbReference>
<accession>A0ABU0IGF0</accession>
<dbReference type="Pfam" id="PF00563">
    <property type="entry name" value="EAL"/>
    <property type="match status" value="1"/>
</dbReference>
<dbReference type="CDD" id="cd01949">
    <property type="entry name" value="GGDEF"/>
    <property type="match status" value="1"/>
</dbReference>
<feature type="domain" description="EAL" evidence="1">
    <location>
        <begin position="336"/>
        <end position="591"/>
    </location>
</feature>
<name>A0ABU0IGF0_9HYPH</name>
<dbReference type="Gene3D" id="3.30.70.270">
    <property type="match status" value="1"/>
</dbReference>
<evidence type="ECO:0000259" key="2">
    <source>
        <dbReference type="PROSITE" id="PS50887"/>
    </source>
</evidence>
<dbReference type="Pfam" id="PF00990">
    <property type="entry name" value="GGDEF"/>
    <property type="match status" value="1"/>
</dbReference>
<dbReference type="InterPro" id="IPR050706">
    <property type="entry name" value="Cyclic-di-GMP_PDE-like"/>
</dbReference>
<dbReference type="PANTHER" id="PTHR33121:SF70">
    <property type="entry name" value="SIGNALING PROTEIN YKOW"/>
    <property type="match status" value="1"/>
</dbReference>
<gene>
    <name evidence="3" type="ORF">QO005_002826</name>
</gene>
<dbReference type="NCBIfam" id="TIGR00254">
    <property type="entry name" value="GGDEF"/>
    <property type="match status" value="1"/>
</dbReference>